<dbReference type="EMBL" id="VTEV01000008">
    <property type="protein sequence ID" value="TYS64555.1"/>
    <property type="molecule type" value="Genomic_DNA"/>
</dbReference>
<dbReference type="InterPro" id="IPR032250">
    <property type="entry name" value="DUF4825"/>
</dbReference>
<evidence type="ECO:0000256" key="2">
    <source>
        <dbReference type="SAM" id="Phobius"/>
    </source>
</evidence>
<evidence type="ECO:0000313" key="4">
    <source>
        <dbReference type="EMBL" id="TYS64555.1"/>
    </source>
</evidence>
<protein>
    <submittedName>
        <fullName evidence="4">DUF4825 domain-containing protein</fullName>
    </submittedName>
</protein>
<dbReference type="RefSeq" id="WP_148989659.1">
    <property type="nucleotide sequence ID" value="NZ_VTEV01000008.1"/>
</dbReference>
<reference evidence="4 5" key="1">
    <citation type="submission" date="2019-08" db="EMBL/GenBank/DDBJ databases">
        <title>Bacillus genomes from the desert of Cuatro Cienegas, Coahuila.</title>
        <authorList>
            <person name="Olmedo-Alvarez G."/>
        </authorList>
    </citation>
    <scope>NUCLEOTIDE SEQUENCE [LARGE SCALE GENOMIC DNA]</scope>
    <source>
        <strain evidence="4 5">CH28_1T</strain>
    </source>
</reference>
<evidence type="ECO:0000313" key="5">
    <source>
        <dbReference type="Proteomes" id="UP000322524"/>
    </source>
</evidence>
<accession>A0A5D4SMA5</accession>
<dbReference type="Proteomes" id="UP000322524">
    <property type="component" value="Unassembled WGS sequence"/>
</dbReference>
<comment type="caution">
    <text evidence="4">The sequence shown here is derived from an EMBL/GenBank/DDBJ whole genome shotgun (WGS) entry which is preliminary data.</text>
</comment>
<keyword evidence="2" id="KW-0812">Transmembrane</keyword>
<feature type="domain" description="DUF4825" evidence="3">
    <location>
        <begin position="106"/>
        <end position="195"/>
    </location>
</feature>
<name>A0A5D4SMA5_9BACI</name>
<dbReference type="AlphaFoldDB" id="A0A5D4SMA5"/>
<keyword evidence="2" id="KW-0472">Membrane</keyword>
<gene>
    <name evidence="4" type="ORF">FZC76_18525</name>
</gene>
<dbReference type="Pfam" id="PF16107">
    <property type="entry name" value="DUF4825"/>
    <property type="match status" value="1"/>
</dbReference>
<feature type="region of interest" description="Disordered" evidence="1">
    <location>
        <begin position="1"/>
        <end position="20"/>
    </location>
</feature>
<evidence type="ECO:0000259" key="3">
    <source>
        <dbReference type="Pfam" id="PF16107"/>
    </source>
</evidence>
<sequence>MSKELDKKLQTLPKPKLNEETKDQLHHAIMKHKQNTTRVGWLPKVRSAVLLTVSVVALALFSFILFTGSEGEPPRSSAPEEEKSYENYIAYLKSIKVHDQIDADRAYIGNNGALGKYHGQVLPGSYYANGMELQTTEEPMGIHMYYKVTEDTSATGFEKEVFHVSNLPWTITFNATAYFTFFKNGDYVTFDIDYYGENRKYTLTRQHIEDLYERDVKDFVDNQELWDEEVIEKTLQNENKVQDFMERIRVANTGSREPKDMVTTSKKYVEVDGKSYLVPSDMHSPPVKGEVKENIYSFSEMLYEFYDKGWGEQVHVARSFNMWETIKVSGELQTIAYDDTTNQSTLSFAPQQSYSMVFDGDLTTEYEPGDVLIFEFQFVPLIDETYEFVQLDYDAALESGQKLDISEYLLGE</sequence>
<proteinExistence type="predicted"/>
<feature type="transmembrane region" description="Helical" evidence="2">
    <location>
        <begin position="48"/>
        <end position="66"/>
    </location>
</feature>
<evidence type="ECO:0000256" key="1">
    <source>
        <dbReference type="SAM" id="MobiDB-lite"/>
    </source>
</evidence>
<dbReference type="OrthoDB" id="2792989at2"/>
<keyword evidence="2" id="KW-1133">Transmembrane helix</keyword>
<organism evidence="4 5">
    <name type="scientific">Sutcliffiella horikoshii</name>
    <dbReference type="NCBI Taxonomy" id="79883"/>
    <lineage>
        <taxon>Bacteria</taxon>
        <taxon>Bacillati</taxon>
        <taxon>Bacillota</taxon>
        <taxon>Bacilli</taxon>
        <taxon>Bacillales</taxon>
        <taxon>Bacillaceae</taxon>
        <taxon>Sutcliffiella</taxon>
    </lineage>
</organism>